<feature type="compositionally biased region" description="Low complexity" evidence="4">
    <location>
        <begin position="145"/>
        <end position="156"/>
    </location>
</feature>
<protein>
    <recommendedName>
        <fullName evidence="5">HMG box domain-containing protein</fullName>
    </recommendedName>
</protein>
<dbReference type="InterPro" id="IPR036910">
    <property type="entry name" value="HMG_box_dom_sf"/>
</dbReference>
<keyword evidence="7" id="KW-1185">Reference proteome</keyword>
<evidence type="ECO:0000256" key="3">
    <source>
        <dbReference type="PROSITE-ProRule" id="PRU00267"/>
    </source>
</evidence>
<keyword evidence="1 3" id="KW-0238">DNA-binding</keyword>
<dbReference type="SUPFAM" id="SSF47095">
    <property type="entry name" value="HMG-box"/>
    <property type="match status" value="1"/>
</dbReference>
<dbReference type="GO" id="GO:0001228">
    <property type="term" value="F:DNA-binding transcription activator activity, RNA polymerase II-specific"/>
    <property type="evidence" value="ECO:0007669"/>
    <property type="project" value="TreeGrafter"/>
</dbReference>
<dbReference type="CDD" id="cd01389">
    <property type="entry name" value="HMG-box_ROX1-like"/>
    <property type="match status" value="1"/>
</dbReference>
<dbReference type="AlphaFoldDB" id="A0A6G1KBJ7"/>
<feature type="domain" description="HMG box" evidence="5">
    <location>
        <begin position="58"/>
        <end position="126"/>
    </location>
</feature>
<dbReference type="EMBL" id="MU005770">
    <property type="protein sequence ID" value="KAF2709811.1"/>
    <property type="molecule type" value="Genomic_DNA"/>
</dbReference>
<dbReference type="Pfam" id="PF00505">
    <property type="entry name" value="HMG_box"/>
    <property type="match status" value="1"/>
</dbReference>
<dbReference type="GO" id="GO:0030154">
    <property type="term" value="P:cell differentiation"/>
    <property type="evidence" value="ECO:0007669"/>
    <property type="project" value="TreeGrafter"/>
</dbReference>
<evidence type="ECO:0000256" key="2">
    <source>
        <dbReference type="ARBA" id="ARBA00023163"/>
    </source>
</evidence>
<dbReference type="Proteomes" id="UP000799428">
    <property type="component" value="Unassembled WGS sequence"/>
</dbReference>
<evidence type="ECO:0000313" key="7">
    <source>
        <dbReference type="Proteomes" id="UP000799428"/>
    </source>
</evidence>
<dbReference type="GO" id="GO:0005634">
    <property type="term" value="C:nucleus"/>
    <property type="evidence" value="ECO:0007669"/>
    <property type="project" value="UniProtKB-UniRule"/>
</dbReference>
<feature type="region of interest" description="Disordered" evidence="4">
    <location>
        <begin position="123"/>
        <end position="156"/>
    </location>
</feature>
<feature type="compositionally biased region" description="Polar residues" evidence="4">
    <location>
        <begin position="34"/>
        <end position="45"/>
    </location>
</feature>
<organism evidence="6 7">
    <name type="scientific">Pleomassaria siparia CBS 279.74</name>
    <dbReference type="NCBI Taxonomy" id="1314801"/>
    <lineage>
        <taxon>Eukaryota</taxon>
        <taxon>Fungi</taxon>
        <taxon>Dikarya</taxon>
        <taxon>Ascomycota</taxon>
        <taxon>Pezizomycotina</taxon>
        <taxon>Dothideomycetes</taxon>
        <taxon>Pleosporomycetidae</taxon>
        <taxon>Pleosporales</taxon>
        <taxon>Pleomassariaceae</taxon>
        <taxon>Pleomassaria</taxon>
    </lineage>
</organism>
<feature type="DNA-binding region" description="HMG box" evidence="3">
    <location>
        <begin position="58"/>
        <end position="126"/>
    </location>
</feature>
<dbReference type="PROSITE" id="PS50118">
    <property type="entry name" value="HMG_BOX_2"/>
    <property type="match status" value="1"/>
</dbReference>
<proteinExistence type="predicted"/>
<evidence type="ECO:0000259" key="5">
    <source>
        <dbReference type="PROSITE" id="PS50118"/>
    </source>
</evidence>
<sequence length="283" mass="31667">MQTVEQYLSNKFGQPVWVERDPRNNLLHVHVSELSNSQKSLSKTGPKTKKTARSGKQPPRPMNCFILYRNSMHKAVKEHNPDATVQEISKMLSETWAGMSDDEKNIWRREAEEVKDKHLRVFPGYKYNPRKPGEKQKRQPRKSRPATTTTSVATASPSSTAEMFDFSAFPDNTLLTYDATSAPPHTLTVFAAGTNNVPANNIAINSMAGSNGQVLIQSESSSSTINTPAFDSHYLYFSEALRQARLETEFKTGSPELNHNDQVAFRIGADGNATLPSVYQERF</sequence>
<evidence type="ECO:0000313" key="6">
    <source>
        <dbReference type="EMBL" id="KAF2709811.1"/>
    </source>
</evidence>
<dbReference type="PANTHER" id="PTHR10270:SF161">
    <property type="entry name" value="SEX-DETERMINING REGION Y PROTEIN"/>
    <property type="match status" value="1"/>
</dbReference>
<reference evidence="6" key="1">
    <citation type="journal article" date="2020" name="Stud. Mycol.">
        <title>101 Dothideomycetes genomes: a test case for predicting lifestyles and emergence of pathogens.</title>
        <authorList>
            <person name="Haridas S."/>
            <person name="Albert R."/>
            <person name="Binder M."/>
            <person name="Bloem J."/>
            <person name="Labutti K."/>
            <person name="Salamov A."/>
            <person name="Andreopoulos B."/>
            <person name="Baker S."/>
            <person name="Barry K."/>
            <person name="Bills G."/>
            <person name="Bluhm B."/>
            <person name="Cannon C."/>
            <person name="Castanera R."/>
            <person name="Culley D."/>
            <person name="Daum C."/>
            <person name="Ezra D."/>
            <person name="Gonzalez J."/>
            <person name="Henrissat B."/>
            <person name="Kuo A."/>
            <person name="Liang C."/>
            <person name="Lipzen A."/>
            <person name="Lutzoni F."/>
            <person name="Magnuson J."/>
            <person name="Mondo S."/>
            <person name="Nolan M."/>
            <person name="Ohm R."/>
            <person name="Pangilinan J."/>
            <person name="Park H.-J."/>
            <person name="Ramirez L."/>
            <person name="Alfaro M."/>
            <person name="Sun H."/>
            <person name="Tritt A."/>
            <person name="Yoshinaga Y."/>
            <person name="Zwiers L.-H."/>
            <person name="Turgeon B."/>
            <person name="Goodwin S."/>
            <person name="Spatafora J."/>
            <person name="Crous P."/>
            <person name="Grigoriev I."/>
        </authorList>
    </citation>
    <scope>NUCLEOTIDE SEQUENCE</scope>
    <source>
        <strain evidence="6">CBS 279.74</strain>
    </source>
</reference>
<gene>
    <name evidence="6" type="ORF">K504DRAFT_379456</name>
</gene>
<feature type="region of interest" description="Disordered" evidence="4">
    <location>
        <begin position="34"/>
        <end position="62"/>
    </location>
</feature>
<dbReference type="OrthoDB" id="6247875at2759"/>
<name>A0A6G1KBJ7_9PLEO</name>
<keyword evidence="3" id="KW-0539">Nucleus</keyword>
<accession>A0A6G1KBJ7</accession>
<dbReference type="InterPro" id="IPR009071">
    <property type="entry name" value="HMG_box_dom"/>
</dbReference>
<evidence type="ECO:0000256" key="1">
    <source>
        <dbReference type="ARBA" id="ARBA00023125"/>
    </source>
</evidence>
<keyword evidence="2" id="KW-0804">Transcription</keyword>
<dbReference type="GO" id="GO:0000978">
    <property type="term" value="F:RNA polymerase II cis-regulatory region sequence-specific DNA binding"/>
    <property type="evidence" value="ECO:0007669"/>
    <property type="project" value="TreeGrafter"/>
</dbReference>
<dbReference type="SMART" id="SM00398">
    <property type="entry name" value="HMG"/>
    <property type="match status" value="1"/>
</dbReference>
<dbReference type="PANTHER" id="PTHR10270">
    <property type="entry name" value="SOX TRANSCRIPTION FACTOR"/>
    <property type="match status" value="1"/>
</dbReference>
<dbReference type="Gene3D" id="1.10.30.10">
    <property type="entry name" value="High mobility group box domain"/>
    <property type="match status" value="1"/>
</dbReference>
<evidence type="ECO:0000256" key="4">
    <source>
        <dbReference type="SAM" id="MobiDB-lite"/>
    </source>
</evidence>
<dbReference type="InterPro" id="IPR050140">
    <property type="entry name" value="SRY-related_HMG-box_TF-like"/>
</dbReference>